<dbReference type="PANTHER" id="PTHR43976">
    <property type="entry name" value="SHORT CHAIN DEHYDROGENASE"/>
    <property type="match status" value="1"/>
</dbReference>
<dbReference type="RefSeq" id="WP_118926132.1">
    <property type="nucleotide sequence ID" value="NZ_QXGH01000018.1"/>
</dbReference>
<organism evidence="5 6">
    <name type="scientific">Nocardioides immobilis</name>
    <dbReference type="NCBI Taxonomy" id="2049295"/>
    <lineage>
        <taxon>Bacteria</taxon>
        <taxon>Bacillati</taxon>
        <taxon>Actinomycetota</taxon>
        <taxon>Actinomycetes</taxon>
        <taxon>Propionibacteriales</taxon>
        <taxon>Nocardioidaceae</taxon>
        <taxon>Nocardioides</taxon>
    </lineage>
</organism>
<evidence type="ECO:0000256" key="3">
    <source>
        <dbReference type="RuleBase" id="RU000363"/>
    </source>
</evidence>
<evidence type="ECO:0000313" key="5">
    <source>
        <dbReference type="EMBL" id="RHW26346.1"/>
    </source>
</evidence>
<comment type="similarity">
    <text evidence="1 3">Belongs to the short-chain dehydrogenases/reductases (SDR) family.</text>
</comment>
<reference evidence="5 6" key="1">
    <citation type="submission" date="2018-09" db="EMBL/GenBank/DDBJ databases">
        <title>Genome sequencing of Nocardioides immobilis CCTCC AB 2017083 for comparison to Nocardioides silvaticus.</title>
        <authorList>
            <person name="Li C."/>
            <person name="Wang G."/>
        </authorList>
    </citation>
    <scope>NUCLEOTIDE SEQUENCE [LARGE SCALE GENOMIC DNA]</scope>
    <source>
        <strain evidence="5 6">CCTCC AB 2017083</strain>
    </source>
</reference>
<dbReference type="GO" id="GO:0016491">
    <property type="term" value="F:oxidoreductase activity"/>
    <property type="evidence" value="ECO:0007669"/>
    <property type="project" value="UniProtKB-KW"/>
</dbReference>
<keyword evidence="2" id="KW-0560">Oxidoreductase</keyword>
<evidence type="ECO:0000256" key="1">
    <source>
        <dbReference type="ARBA" id="ARBA00006484"/>
    </source>
</evidence>
<dbReference type="PRINTS" id="PR00080">
    <property type="entry name" value="SDRFAMILY"/>
</dbReference>
<proteinExistence type="inferred from homology"/>
<name>A0A417Y176_9ACTN</name>
<comment type="caution">
    <text evidence="5">The sequence shown here is derived from an EMBL/GenBank/DDBJ whole genome shotgun (WGS) entry which is preliminary data.</text>
</comment>
<evidence type="ECO:0000313" key="6">
    <source>
        <dbReference type="Proteomes" id="UP000283644"/>
    </source>
</evidence>
<evidence type="ECO:0000256" key="2">
    <source>
        <dbReference type="ARBA" id="ARBA00023002"/>
    </source>
</evidence>
<dbReference type="InterPro" id="IPR057326">
    <property type="entry name" value="KR_dom"/>
</dbReference>
<keyword evidence="6" id="KW-1185">Reference proteome</keyword>
<evidence type="ECO:0000259" key="4">
    <source>
        <dbReference type="SMART" id="SM00822"/>
    </source>
</evidence>
<dbReference type="AlphaFoldDB" id="A0A417Y176"/>
<dbReference type="OrthoDB" id="9792003at2"/>
<dbReference type="Pfam" id="PF00106">
    <property type="entry name" value="adh_short"/>
    <property type="match status" value="1"/>
</dbReference>
<dbReference type="InterPro" id="IPR036291">
    <property type="entry name" value="NAD(P)-bd_dom_sf"/>
</dbReference>
<protein>
    <submittedName>
        <fullName evidence="5">Oxidoreductase</fullName>
    </submittedName>
</protein>
<dbReference type="InterPro" id="IPR002347">
    <property type="entry name" value="SDR_fam"/>
</dbReference>
<dbReference type="InterPro" id="IPR051911">
    <property type="entry name" value="SDR_oxidoreductase"/>
</dbReference>
<accession>A0A417Y176</accession>
<feature type="domain" description="Ketoreductase" evidence="4">
    <location>
        <begin position="10"/>
        <end position="181"/>
    </location>
</feature>
<dbReference type="PRINTS" id="PR00081">
    <property type="entry name" value="GDHRDH"/>
</dbReference>
<dbReference type="Gene3D" id="3.40.50.720">
    <property type="entry name" value="NAD(P)-binding Rossmann-like Domain"/>
    <property type="match status" value="1"/>
</dbReference>
<dbReference type="NCBIfam" id="NF004823">
    <property type="entry name" value="PRK06179.1"/>
    <property type="match status" value="1"/>
</dbReference>
<dbReference type="Proteomes" id="UP000283644">
    <property type="component" value="Unassembled WGS sequence"/>
</dbReference>
<dbReference type="SMART" id="SM00822">
    <property type="entry name" value="PKS_KR"/>
    <property type="match status" value="1"/>
</dbReference>
<sequence length="275" mass="28996">MATSKHARQSVALVTGASSGIGRAAARALFDAGFSVVGTSRDATRVAPLDGVTFLDLDVTRDESVSALVAEVIERFGRIDVLVNNAGVGMAGAAEESSISQAKAVFETNVFGTIRMTNAVLPHMRAEGAGRVINISSVVGLIPAPYMAVYASTKHAVEGYSESVDHEVREHGVRVLLVEPGYTSTAFEANAAWSASPLPAYAGQRDVARDVITEAMAKADDPTVVAKVIVAAATDANPRLRYPAGPLAGRVSVLRRLVPWRAFDKQIRKINRLAG</sequence>
<dbReference type="PANTHER" id="PTHR43976:SF16">
    <property type="entry name" value="SHORT-CHAIN DEHYDROGENASE_REDUCTASE FAMILY PROTEIN"/>
    <property type="match status" value="1"/>
</dbReference>
<dbReference type="CDD" id="cd05374">
    <property type="entry name" value="17beta-HSD-like_SDR_c"/>
    <property type="match status" value="1"/>
</dbReference>
<gene>
    <name evidence="5" type="ORF">D0Z08_15465</name>
</gene>
<dbReference type="SUPFAM" id="SSF51735">
    <property type="entry name" value="NAD(P)-binding Rossmann-fold domains"/>
    <property type="match status" value="1"/>
</dbReference>
<dbReference type="EMBL" id="QXGH01000018">
    <property type="protein sequence ID" value="RHW26346.1"/>
    <property type="molecule type" value="Genomic_DNA"/>
</dbReference>